<dbReference type="Proteomes" id="UP000284604">
    <property type="component" value="Unassembled WGS sequence"/>
</dbReference>
<feature type="compositionally biased region" description="Basic and acidic residues" evidence="1">
    <location>
        <begin position="82"/>
        <end position="94"/>
    </location>
</feature>
<comment type="caution">
    <text evidence="2">The sequence shown here is derived from an EMBL/GenBank/DDBJ whole genome shotgun (WGS) entry which is preliminary data.</text>
</comment>
<evidence type="ECO:0000313" key="3">
    <source>
        <dbReference type="Proteomes" id="UP000284604"/>
    </source>
</evidence>
<evidence type="ECO:0000256" key="1">
    <source>
        <dbReference type="SAM" id="MobiDB-lite"/>
    </source>
</evidence>
<proteinExistence type="predicted"/>
<name>A0A415PWV7_BACSE</name>
<gene>
    <name evidence="2" type="ORF">DWZ78_07010</name>
</gene>
<sequence>MTGLWVVVLTGFLCIYYTCVCAKRTAGVIVVYQLCIWNGGRDRRTKEQKEKRTEGRKEKRTKEQKNRRVEKGGVSGKKGFRSRKDFGWEGRTVR</sequence>
<feature type="region of interest" description="Disordered" evidence="1">
    <location>
        <begin position="46"/>
        <end position="94"/>
    </location>
</feature>
<accession>A0A415PWV7</accession>
<dbReference type="EMBL" id="QRPN01000005">
    <property type="protein sequence ID" value="RHM19666.1"/>
    <property type="molecule type" value="Genomic_DNA"/>
</dbReference>
<protein>
    <submittedName>
        <fullName evidence="2">Uncharacterized protein</fullName>
    </submittedName>
</protein>
<organism evidence="2 3">
    <name type="scientific">Bacteroides stercoris</name>
    <dbReference type="NCBI Taxonomy" id="46506"/>
    <lineage>
        <taxon>Bacteria</taxon>
        <taxon>Pseudomonadati</taxon>
        <taxon>Bacteroidota</taxon>
        <taxon>Bacteroidia</taxon>
        <taxon>Bacteroidales</taxon>
        <taxon>Bacteroidaceae</taxon>
        <taxon>Bacteroides</taxon>
    </lineage>
</organism>
<dbReference type="AlphaFoldDB" id="A0A415PWV7"/>
<feature type="compositionally biased region" description="Basic and acidic residues" evidence="1">
    <location>
        <begin position="46"/>
        <end position="71"/>
    </location>
</feature>
<evidence type="ECO:0000313" key="2">
    <source>
        <dbReference type="EMBL" id="RHM19666.1"/>
    </source>
</evidence>
<reference evidence="2 3" key="1">
    <citation type="submission" date="2018-08" db="EMBL/GenBank/DDBJ databases">
        <title>A genome reference for cultivated species of the human gut microbiota.</title>
        <authorList>
            <person name="Zou Y."/>
            <person name="Xue W."/>
            <person name="Luo G."/>
        </authorList>
    </citation>
    <scope>NUCLEOTIDE SEQUENCE [LARGE SCALE GENOMIC DNA]</scope>
    <source>
        <strain evidence="2 3">AF35-20</strain>
    </source>
</reference>